<dbReference type="Pfam" id="PF10779">
    <property type="entry name" value="XhlA"/>
    <property type="match status" value="1"/>
</dbReference>
<keyword evidence="2" id="KW-1133">Transmembrane helix</keyword>
<dbReference type="EMBL" id="QSMZ01000012">
    <property type="protein sequence ID" value="KAA6465536.1"/>
    <property type="molecule type" value="Genomic_DNA"/>
</dbReference>
<evidence type="ECO:0000313" key="4">
    <source>
        <dbReference type="Proteomes" id="UP000323321"/>
    </source>
</evidence>
<name>A0A9W7Q424_BACCE</name>
<evidence type="ECO:0000256" key="2">
    <source>
        <dbReference type="SAM" id="Phobius"/>
    </source>
</evidence>
<dbReference type="AlphaFoldDB" id="A0A9W7Q424"/>
<comment type="caution">
    <text evidence="3">The sequence shown here is derived from an EMBL/GenBank/DDBJ whole genome shotgun (WGS) entry which is preliminary data.</text>
</comment>
<sequence length="77" mass="8959">MEEIEEFKNKLQKLKLDQKEIQQQIRSLELRILVNEKEILVINKQLEKISANTTWILRLIIGGLLTGVLGLLMKGFI</sequence>
<dbReference type="InterPro" id="IPR019715">
    <property type="entry name" value="Haemolysin_XhlA"/>
</dbReference>
<keyword evidence="1" id="KW-0175">Coiled coil</keyword>
<feature type="coiled-coil region" evidence="1">
    <location>
        <begin position="4"/>
        <end position="31"/>
    </location>
</feature>
<evidence type="ECO:0000256" key="1">
    <source>
        <dbReference type="SAM" id="Coils"/>
    </source>
</evidence>
<gene>
    <name evidence="3" type="ORF">DX932_15865</name>
</gene>
<keyword evidence="2" id="KW-0472">Membrane</keyword>
<organism evidence="3 4">
    <name type="scientific">Bacillus cereus</name>
    <dbReference type="NCBI Taxonomy" id="1396"/>
    <lineage>
        <taxon>Bacteria</taxon>
        <taxon>Bacillati</taxon>
        <taxon>Bacillota</taxon>
        <taxon>Bacilli</taxon>
        <taxon>Bacillales</taxon>
        <taxon>Bacillaceae</taxon>
        <taxon>Bacillus</taxon>
        <taxon>Bacillus cereus group</taxon>
    </lineage>
</organism>
<accession>A0A9W7Q424</accession>
<feature type="transmembrane region" description="Helical" evidence="2">
    <location>
        <begin position="55"/>
        <end position="73"/>
    </location>
</feature>
<evidence type="ECO:0000313" key="3">
    <source>
        <dbReference type="EMBL" id="KAA6465536.1"/>
    </source>
</evidence>
<dbReference type="Proteomes" id="UP000323321">
    <property type="component" value="Unassembled WGS sequence"/>
</dbReference>
<reference evidence="3 4" key="1">
    <citation type="submission" date="2018-08" db="EMBL/GenBank/DDBJ databases">
        <title>Bacillus phenotypic plasticity.</title>
        <authorList>
            <person name="Hurtado E."/>
        </authorList>
    </citation>
    <scope>NUCLEOTIDE SEQUENCE [LARGE SCALE GENOMIC DNA]</scope>
    <source>
        <strain evidence="3 4">111b</strain>
    </source>
</reference>
<keyword evidence="2" id="KW-0812">Transmembrane</keyword>
<evidence type="ECO:0008006" key="5">
    <source>
        <dbReference type="Google" id="ProtNLM"/>
    </source>
</evidence>
<proteinExistence type="predicted"/>
<protein>
    <recommendedName>
        <fullName evidence="5">XpaF1 protein</fullName>
    </recommendedName>
</protein>
<dbReference type="RefSeq" id="WP_150158371.1">
    <property type="nucleotide sequence ID" value="NZ_QSMZ01000012.1"/>
</dbReference>